<dbReference type="Proteomes" id="UP001219525">
    <property type="component" value="Unassembled WGS sequence"/>
</dbReference>
<evidence type="ECO:0000313" key="3">
    <source>
        <dbReference type="EMBL" id="KAJ7201273.1"/>
    </source>
</evidence>
<evidence type="ECO:0000256" key="2">
    <source>
        <dbReference type="SAM" id="SignalP"/>
    </source>
</evidence>
<feature type="transmembrane region" description="Helical" evidence="1">
    <location>
        <begin position="375"/>
        <end position="398"/>
    </location>
</feature>
<reference evidence="3" key="1">
    <citation type="submission" date="2023-03" db="EMBL/GenBank/DDBJ databases">
        <title>Massive genome expansion in bonnet fungi (Mycena s.s.) driven by repeated elements and novel gene families across ecological guilds.</title>
        <authorList>
            <consortium name="Lawrence Berkeley National Laboratory"/>
            <person name="Harder C.B."/>
            <person name="Miyauchi S."/>
            <person name="Viragh M."/>
            <person name="Kuo A."/>
            <person name="Thoen E."/>
            <person name="Andreopoulos B."/>
            <person name="Lu D."/>
            <person name="Skrede I."/>
            <person name="Drula E."/>
            <person name="Henrissat B."/>
            <person name="Morin E."/>
            <person name="Kohler A."/>
            <person name="Barry K."/>
            <person name="LaButti K."/>
            <person name="Morin E."/>
            <person name="Salamov A."/>
            <person name="Lipzen A."/>
            <person name="Mereny Z."/>
            <person name="Hegedus B."/>
            <person name="Baldrian P."/>
            <person name="Stursova M."/>
            <person name="Weitz H."/>
            <person name="Taylor A."/>
            <person name="Grigoriev I.V."/>
            <person name="Nagy L.G."/>
            <person name="Martin F."/>
            <person name="Kauserud H."/>
        </authorList>
    </citation>
    <scope>NUCLEOTIDE SEQUENCE</scope>
    <source>
        <strain evidence="3">9144</strain>
    </source>
</reference>
<evidence type="ECO:0000256" key="1">
    <source>
        <dbReference type="SAM" id="Phobius"/>
    </source>
</evidence>
<keyword evidence="1" id="KW-0472">Membrane</keyword>
<dbReference type="EMBL" id="JARJCW010000059">
    <property type="protein sequence ID" value="KAJ7201273.1"/>
    <property type="molecule type" value="Genomic_DNA"/>
</dbReference>
<keyword evidence="1" id="KW-1133">Transmembrane helix</keyword>
<name>A0AAD6Y9S9_9AGAR</name>
<comment type="caution">
    <text evidence="3">The sequence shown here is derived from an EMBL/GenBank/DDBJ whole genome shotgun (WGS) entry which is preliminary data.</text>
</comment>
<sequence length="431" mass="46610">MALDQPLLLLLQRVLLTAAARGSVCSPSSLCLPPSPRARRPGRPLGFKLCSIWKIDTRFKFSCFAASIIGPPSFLRCTPPACPLLATPAMMIDAVTWSSRCPSLHQSPAPKPRGNRAFRPPLLASRHAALLYVPRLLLYLGPDIGGHQPFQLPVKDFKPPKSPIPNFFPIMNDRLIMIGGTKLCTTDMRCTAAAALAALVAPAVLANTEITNFAASLRPGALAPRAREWPVLRPRTTTHWVFLPAPLGTALADVCPHAPDTSDDPCAHERWFVLDLPDAQDAKYTLRLSYPTSSPADFTIDIHDPLAAAAFSPLPPQSLPAIPAPTRRKYARIRAISTGVRTPPSSFPYPFLPVPNATQRAEPEQVPIVLALEPLLLGLLPASLAPLLAAVAVLLLFLARVVRPRVLRALEAMAAEAREEAQVRAAARKVD</sequence>
<feature type="signal peptide" evidence="2">
    <location>
        <begin position="1"/>
        <end position="19"/>
    </location>
</feature>
<proteinExistence type="predicted"/>
<keyword evidence="4" id="KW-1185">Reference proteome</keyword>
<keyword evidence="1" id="KW-0812">Transmembrane</keyword>
<feature type="chain" id="PRO_5042261246" description="Protein PBN1" evidence="2">
    <location>
        <begin position="20"/>
        <end position="431"/>
    </location>
</feature>
<protein>
    <recommendedName>
        <fullName evidence="5">Protein PBN1</fullName>
    </recommendedName>
</protein>
<dbReference type="AlphaFoldDB" id="A0AAD6Y9S9"/>
<keyword evidence="2" id="KW-0732">Signal</keyword>
<gene>
    <name evidence="3" type="ORF">GGX14DRAFT_656119</name>
</gene>
<organism evidence="3 4">
    <name type="scientific">Mycena pura</name>
    <dbReference type="NCBI Taxonomy" id="153505"/>
    <lineage>
        <taxon>Eukaryota</taxon>
        <taxon>Fungi</taxon>
        <taxon>Dikarya</taxon>
        <taxon>Basidiomycota</taxon>
        <taxon>Agaricomycotina</taxon>
        <taxon>Agaricomycetes</taxon>
        <taxon>Agaricomycetidae</taxon>
        <taxon>Agaricales</taxon>
        <taxon>Marasmiineae</taxon>
        <taxon>Mycenaceae</taxon>
        <taxon>Mycena</taxon>
    </lineage>
</organism>
<evidence type="ECO:0000313" key="4">
    <source>
        <dbReference type="Proteomes" id="UP001219525"/>
    </source>
</evidence>
<accession>A0AAD6Y9S9</accession>
<evidence type="ECO:0008006" key="5">
    <source>
        <dbReference type="Google" id="ProtNLM"/>
    </source>
</evidence>